<dbReference type="CDD" id="cd17502">
    <property type="entry name" value="MFS_Azr1_MDR_like"/>
    <property type="match status" value="1"/>
</dbReference>
<feature type="compositionally biased region" description="Polar residues" evidence="6">
    <location>
        <begin position="611"/>
        <end position="621"/>
    </location>
</feature>
<evidence type="ECO:0000313" key="10">
    <source>
        <dbReference type="Proteomes" id="UP000028545"/>
    </source>
</evidence>
<dbReference type="OrthoDB" id="10021397at2759"/>
<dbReference type="PROSITE" id="PS50850">
    <property type="entry name" value="MFS"/>
    <property type="match status" value="1"/>
</dbReference>
<reference evidence="9 10" key="1">
    <citation type="journal article" date="2014" name="Genome Announc.">
        <title>Draft genome sequence of the pathogenic fungus Scedosporium apiospermum.</title>
        <authorList>
            <person name="Vandeputte P."/>
            <person name="Ghamrawi S."/>
            <person name="Rechenmann M."/>
            <person name="Iltis A."/>
            <person name="Giraud S."/>
            <person name="Fleury M."/>
            <person name="Thornton C."/>
            <person name="Delhaes L."/>
            <person name="Meyer W."/>
            <person name="Papon N."/>
            <person name="Bouchara J.P."/>
        </authorList>
    </citation>
    <scope>NUCLEOTIDE SEQUENCE [LARGE SCALE GENOMIC DNA]</scope>
    <source>
        <strain evidence="9 10">IHEM 14462</strain>
    </source>
</reference>
<keyword evidence="5 7" id="KW-0472">Membrane</keyword>
<feature type="transmembrane region" description="Helical" evidence="7">
    <location>
        <begin position="232"/>
        <end position="250"/>
    </location>
</feature>
<feature type="transmembrane region" description="Helical" evidence="7">
    <location>
        <begin position="74"/>
        <end position="100"/>
    </location>
</feature>
<dbReference type="SUPFAM" id="SSF103473">
    <property type="entry name" value="MFS general substrate transporter"/>
    <property type="match status" value="2"/>
</dbReference>
<dbReference type="InterPro" id="IPR011701">
    <property type="entry name" value="MFS"/>
</dbReference>
<feature type="transmembrane region" description="Helical" evidence="7">
    <location>
        <begin position="455"/>
        <end position="475"/>
    </location>
</feature>
<feature type="transmembrane region" description="Helical" evidence="7">
    <location>
        <begin position="397"/>
        <end position="418"/>
    </location>
</feature>
<feature type="transmembrane region" description="Helical" evidence="7">
    <location>
        <begin position="142"/>
        <end position="161"/>
    </location>
</feature>
<evidence type="ECO:0000256" key="2">
    <source>
        <dbReference type="ARBA" id="ARBA00022448"/>
    </source>
</evidence>
<dbReference type="GO" id="GO:0005886">
    <property type="term" value="C:plasma membrane"/>
    <property type="evidence" value="ECO:0007669"/>
    <property type="project" value="TreeGrafter"/>
</dbReference>
<protein>
    <submittedName>
        <fullName evidence="9">Putative MFS aflatoxin efflux pump</fullName>
    </submittedName>
</protein>
<dbReference type="KEGG" id="sapo:SAPIO_CDS8324"/>
<dbReference type="PANTHER" id="PTHR23501:SF198">
    <property type="entry name" value="AZOLE RESISTANCE PROTEIN 1-RELATED"/>
    <property type="match status" value="1"/>
</dbReference>
<feature type="transmembrane region" description="Helical" evidence="7">
    <location>
        <begin position="557"/>
        <end position="579"/>
    </location>
</feature>
<dbReference type="EMBL" id="JOWA01000121">
    <property type="protein sequence ID" value="KEZ40445.1"/>
    <property type="molecule type" value="Genomic_DNA"/>
</dbReference>
<feature type="region of interest" description="Disordered" evidence="6">
    <location>
        <begin position="586"/>
        <end position="621"/>
    </location>
</feature>
<feature type="transmembrane region" description="Helical" evidence="7">
    <location>
        <begin position="320"/>
        <end position="343"/>
    </location>
</feature>
<feature type="transmembrane region" description="Helical" evidence="7">
    <location>
        <begin position="112"/>
        <end position="130"/>
    </location>
</feature>
<feature type="transmembrane region" description="Helical" evidence="7">
    <location>
        <begin position="202"/>
        <end position="226"/>
    </location>
</feature>
<evidence type="ECO:0000256" key="4">
    <source>
        <dbReference type="ARBA" id="ARBA00022989"/>
    </source>
</evidence>
<dbReference type="InterPro" id="IPR036259">
    <property type="entry name" value="MFS_trans_sf"/>
</dbReference>
<dbReference type="HOGENOM" id="CLU_000960_22_1_1"/>
<evidence type="ECO:0000256" key="7">
    <source>
        <dbReference type="SAM" id="Phobius"/>
    </source>
</evidence>
<dbReference type="Pfam" id="PF07690">
    <property type="entry name" value="MFS_1"/>
    <property type="match status" value="1"/>
</dbReference>
<dbReference type="FunFam" id="1.20.1250.20:FF:000196">
    <property type="entry name" value="MFS toxin efflux pump (AflT)"/>
    <property type="match status" value="1"/>
</dbReference>
<evidence type="ECO:0000256" key="5">
    <source>
        <dbReference type="ARBA" id="ARBA00023136"/>
    </source>
</evidence>
<feature type="compositionally biased region" description="Polar residues" evidence="6">
    <location>
        <begin position="51"/>
        <end position="65"/>
    </location>
</feature>
<keyword evidence="10" id="KW-1185">Reference proteome</keyword>
<dbReference type="Proteomes" id="UP000028545">
    <property type="component" value="Unassembled WGS sequence"/>
</dbReference>
<feature type="transmembrane region" description="Helical" evidence="7">
    <location>
        <begin position="425"/>
        <end position="443"/>
    </location>
</feature>
<organism evidence="9 10">
    <name type="scientific">Pseudallescheria apiosperma</name>
    <name type="common">Scedosporium apiospermum</name>
    <dbReference type="NCBI Taxonomy" id="563466"/>
    <lineage>
        <taxon>Eukaryota</taxon>
        <taxon>Fungi</taxon>
        <taxon>Dikarya</taxon>
        <taxon>Ascomycota</taxon>
        <taxon>Pezizomycotina</taxon>
        <taxon>Sordariomycetes</taxon>
        <taxon>Hypocreomycetidae</taxon>
        <taxon>Microascales</taxon>
        <taxon>Microascaceae</taxon>
        <taxon>Scedosporium</taxon>
    </lineage>
</organism>
<evidence type="ECO:0000313" key="9">
    <source>
        <dbReference type="EMBL" id="KEZ40445.1"/>
    </source>
</evidence>
<dbReference type="PANTHER" id="PTHR23501">
    <property type="entry name" value="MAJOR FACILITATOR SUPERFAMILY"/>
    <property type="match status" value="1"/>
</dbReference>
<dbReference type="AlphaFoldDB" id="A0A084FZD3"/>
<evidence type="ECO:0000256" key="1">
    <source>
        <dbReference type="ARBA" id="ARBA00004141"/>
    </source>
</evidence>
<dbReference type="VEuPathDB" id="FungiDB:SAPIO_CDS8324"/>
<dbReference type="Gene3D" id="1.20.1250.20">
    <property type="entry name" value="MFS general substrate transporter like domains"/>
    <property type="match status" value="2"/>
</dbReference>
<feature type="region of interest" description="Disordered" evidence="6">
    <location>
        <begin position="9"/>
        <end position="65"/>
    </location>
</feature>
<dbReference type="RefSeq" id="XP_016640244.1">
    <property type="nucleotide sequence ID" value="XM_016789981.1"/>
</dbReference>
<feature type="transmembrane region" description="Helical" evidence="7">
    <location>
        <begin position="363"/>
        <end position="385"/>
    </location>
</feature>
<feature type="transmembrane region" description="Helical" evidence="7">
    <location>
        <begin position="289"/>
        <end position="308"/>
    </location>
</feature>
<keyword evidence="2" id="KW-0813">Transport</keyword>
<evidence type="ECO:0000256" key="6">
    <source>
        <dbReference type="SAM" id="MobiDB-lite"/>
    </source>
</evidence>
<feature type="transmembrane region" description="Helical" evidence="7">
    <location>
        <begin position="167"/>
        <end position="190"/>
    </location>
</feature>
<feature type="domain" description="Major facilitator superfamily (MFS) profile" evidence="8">
    <location>
        <begin position="77"/>
        <end position="584"/>
    </location>
</feature>
<accession>A0A084FZD3</accession>
<dbReference type="FunFam" id="1.20.1720.10:FF:000012">
    <property type="entry name" value="MFS toxin efflux pump (AflT)"/>
    <property type="match status" value="1"/>
</dbReference>
<dbReference type="OMA" id="VWKPEQA"/>
<gene>
    <name evidence="9" type="ORF">SAPIO_CDS8324</name>
</gene>
<dbReference type="InterPro" id="IPR020846">
    <property type="entry name" value="MFS_dom"/>
</dbReference>
<name>A0A084FZD3_PSEDA</name>
<dbReference type="GeneID" id="27727396"/>
<feature type="compositionally biased region" description="Basic and acidic residues" evidence="6">
    <location>
        <begin position="586"/>
        <end position="606"/>
    </location>
</feature>
<sequence length="621" mass="65846">MAGFPKFFKASSKRDGTAKPPPSPGGNVTDAEPCQASEPSPTENSHETKPPSVTNDSEIQGSQDQHQYPTGIKLVLILFSLMTSTFLIALDRLIIATAIPQITDDFHSVTDVGWYGSVYLLANGALQLTYGKLYTFWNIKTVFIVTVILFEIGSAICGAATGSVMFIIGRAIAGVASAGLFSGSVVILVNSMPLQKRPLAQGLFGAVFGIASVAGPLLGGALTTHATWRWCFYINIPFGAVAIAVIFFLLKVPPTHAQVPQLDDTTESGEVAAGEKPHRSRMWAKVRQLDFVGMSAFLPGIVCLLLALQWGGVVHAWDSAVIIALLVVAGVLLIAFVIIQVLLPETATVPPRIITSSRTMATATFLTFCMGAHMMIMVYFLPIWFQAIQGSSAFQSGLKTLPLTLSLIIGGIASGGVISKTGPYLPSLFTGVLLTVAGAALLMTLKPDSPSKEWIGYQVLYGFGLGFSFQVPNIAAQTVLPHRDVPVGTALVIFGQQLGGSVFVSIGQSVFSSELLKRLSGIEGFETDVLRNTGATTLAGSVPAELRDQVLNGYNGALSRVFMVGLIVACVAVLFALCMEWRSVKEKQKDGEKGVGGEDKAEEKKVGNKTAGKTPSTKGEV</sequence>
<dbReference type="GO" id="GO:0022857">
    <property type="term" value="F:transmembrane transporter activity"/>
    <property type="evidence" value="ECO:0007669"/>
    <property type="project" value="InterPro"/>
</dbReference>
<keyword evidence="4 7" id="KW-1133">Transmembrane helix</keyword>
<proteinExistence type="predicted"/>
<comment type="caution">
    <text evidence="9">The sequence shown here is derived from an EMBL/GenBank/DDBJ whole genome shotgun (WGS) entry which is preliminary data.</text>
</comment>
<comment type="subcellular location">
    <subcellularLocation>
        <location evidence="1">Membrane</location>
        <topology evidence="1">Multi-pass membrane protein</topology>
    </subcellularLocation>
</comment>
<evidence type="ECO:0000259" key="8">
    <source>
        <dbReference type="PROSITE" id="PS50850"/>
    </source>
</evidence>
<evidence type="ECO:0000256" key="3">
    <source>
        <dbReference type="ARBA" id="ARBA00022692"/>
    </source>
</evidence>
<feature type="transmembrane region" description="Helical" evidence="7">
    <location>
        <begin position="487"/>
        <end position="511"/>
    </location>
</feature>
<keyword evidence="3 7" id="KW-0812">Transmembrane</keyword>